<organism evidence="2 3">
    <name type="scientific">Microctonus hyperodae</name>
    <name type="common">Parasitoid wasp</name>
    <dbReference type="NCBI Taxonomy" id="165561"/>
    <lineage>
        <taxon>Eukaryota</taxon>
        <taxon>Metazoa</taxon>
        <taxon>Ecdysozoa</taxon>
        <taxon>Arthropoda</taxon>
        <taxon>Hexapoda</taxon>
        <taxon>Insecta</taxon>
        <taxon>Pterygota</taxon>
        <taxon>Neoptera</taxon>
        <taxon>Endopterygota</taxon>
        <taxon>Hymenoptera</taxon>
        <taxon>Apocrita</taxon>
        <taxon>Ichneumonoidea</taxon>
        <taxon>Braconidae</taxon>
        <taxon>Euphorinae</taxon>
        <taxon>Microctonus</taxon>
    </lineage>
</organism>
<dbReference type="AlphaFoldDB" id="A0AA39F1Y2"/>
<gene>
    <name evidence="2" type="ORF">PV327_009902</name>
</gene>
<evidence type="ECO:0000313" key="2">
    <source>
        <dbReference type="EMBL" id="KAK0161431.1"/>
    </source>
</evidence>
<dbReference type="Proteomes" id="UP001168972">
    <property type="component" value="Unassembled WGS sequence"/>
</dbReference>
<accession>A0AA39F1Y2</accession>
<proteinExistence type="predicted"/>
<reference evidence="2" key="2">
    <citation type="submission" date="2023-03" db="EMBL/GenBank/DDBJ databases">
        <authorList>
            <person name="Inwood S.N."/>
            <person name="Skelly J.G."/>
            <person name="Guhlin J."/>
            <person name="Harrop T.W.R."/>
            <person name="Goldson S.G."/>
            <person name="Dearden P.K."/>
        </authorList>
    </citation>
    <scope>NUCLEOTIDE SEQUENCE</scope>
    <source>
        <strain evidence="2">Lincoln</strain>
        <tissue evidence="2">Whole body</tissue>
    </source>
</reference>
<sequence>MALHNVETTTTYNPEVEDNIRKEQDRRTVEEGIAIWRRRQQELLRHKHREQKELRHMQSNYSPWGKPGGGAPCNGSLKRKNVILEPLELQTNHNINAKWPAVNTSPWGRPGPGGVPWRDPKLAGKGWTTKSLINRQNTEKINPLSVIDPNNFFDATSRQIVGNIHQSAPTTLLGVKEKPFYNEQIEMYKLTGGVELVPLLTARHNYPHPTRYLSTDATKPGYTIDSLRNMNVGNREHMDALSEQIRRKREQALMNRRLERESCRRHFETFRQFWGRPGHGAPIDHVYRNDLYDILYRTPIF</sequence>
<feature type="compositionally biased region" description="Polar residues" evidence="1">
    <location>
        <begin position="1"/>
        <end position="13"/>
    </location>
</feature>
<keyword evidence="3" id="KW-1185">Reference proteome</keyword>
<dbReference type="EMBL" id="JAQQBR010001835">
    <property type="protein sequence ID" value="KAK0161431.1"/>
    <property type="molecule type" value="Genomic_DNA"/>
</dbReference>
<feature type="region of interest" description="Disordered" evidence="1">
    <location>
        <begin position="1"/>
        <end position="23"/>
    </location>
</feature>
<evidence type="ECO:0000313" key="3">
    <source>
        <dbReference type="Proteomes" id="UP001168972"/>
    </source>
</evidence>
<protein>
    <submittedName>
        <fullName evidence="2">Uncharacterized protein</fullName>
    </submittedName>
</protein>
<reference evidence="2" key="1">
    <citation type="journal article" date="2023" name="bioRxiv">
        <title>Scaffold-level genome assemblies of two parasitoid biocontrol wasps reveal the parthenogenesis mechanism and an associated novel virus.</title>
        <authorList>
            <person name="Inwood S."/>
            <person name="Skelly J."/>
            <person name="Guhlin J."/>
            <person name="Harrop T."/>
            <person name="Goldson S."/>
            <person name="Dearden P."/>
        </authorList>
    </citation>
    <scope>NUCLEOTIDE SEQUENCE</scope>
    <source>
        <strain evidence="2">Lincoln</strain>
        <tissue evidence="2">Whole body</tissue>
    </source>
</reference>
<name>A0AA39F1Y2_MICHY</name>
<evidence type="ECO:0000256" key="1">
    <source>
        <dbReference type="SAM" id="MobiDB-lite"/>
    </source>
</evidence>
<comment type="caution">
    <text evidence="2">The sequence shown here is derived from an EMBL/GenBank/DDBJ whole genome shotgun (WGS) entry which is preliminary data.</text>
</comment>